<evidence type="ECO:0000313" key="3">
    <source>
        <dbReference type="EMBL" id="CZT42996.1"/>
    </source>
</evidence>
<protein>
    <submittedName>
        <fullName evidence="3">Uncharacterized protein</fullName>
    </submittedName>
</protein>
<gene>
    <name evidence="3" type="ORF">RSE6_02968</name>
</gene>
<feature type="region of interest" description="Disordered" evidence="1">
    <location>
        <begin position="109"/>
        <end position="160"/>
    </location>
</feature>
<evidence type="ECO:0000256" key="1">
    <source>
        <dbReference type="SAM" id="MobiDB-lite"/>
    </source>
</evidence>
<feature type="chain" id="PRO_5009447805" evidence="2">
    <location>
        <begin position="19"/>
        <end position="543"/>
    </location>
</feature>
<dbReference type="AlphaFoldDB" id="A0A1E1M1K5"/>
<organism evidence="3 4">
    <name type="scientific">Rhynchosporium secalis</name>
    <name type="common">Barley scald fungus</name>
    <dbReference type="NCBI Taxonomy" id="38038"/>
    <lineage>
        <taxon>Eukaryota</taxon>
        <taxon>Fungi</taxon>
        <taxon>Dikarya</taxon>
        <taxon>Ascomycota</taxon>
        <taxon>Pezizomycotina</taxon>
        <taxon>Leotiomycetes</taxon>
        <taxon>Helotiales</taxon>
        <taxon>Ploettnerulaceae</taxon>
        <taxon>Rhynchosporium</taxon>
    </lineage>
</organism>
<sequence length="543" mass="60679">MKLTAFLAAAILAYPAMAAPAKQPGTNGTESTGTTLSHKYVWATSKTIGNRPGPTGVNPTYRKKPASVHGYQRLNFTRTITHKPRPAGFKSATGNKPVNFKAIPTTQDLTEVTREGEKPDEQLGPIPISVAPNGIISPASSFEPSSADEMEDTSQRLEQDTASLESRAAVWKPAEINNYHEGVKIDIRNSIIELKDKLDYLNKAGLLTSEQANKQIDELTNVISRRNKLNFIKETSFIDEMLPALRMHIVSEIENGPKVDSNTNAPLTEAQKAEQDSMFANLHAHYILEGLQEKLVRLARNRKLDKRLGNINIMQTRQIIQTTPNLSKNDLRFYEGQLERTEKAMQAIVKKKLVDLPASAVSLVPLLQSPLNSDFKLPGEHDTLVEPSVKEFASQNQDLQNGISMIEGRSTPLVEILPFPDHIRETIHRVTVHNFHKRDANVTDNSSNFVNLTVTDTAPITVNKTVPEDSYWIDFGAPECLKIIFDEDLDQAKLEKFESCEEKFEPEIEAIETEEAAVEARNIEKHVYEMDTDKAEWGRGVIH</sequence>
<reference evidence="4" key="1">
    <citation type="submission" date="2016-03" db="EMBL/GenBank/DDBJ databases">
        <authorList>
            <person name="Guldener U."/>
        </authorList>
    </citation>
    <scope>NUCLEOTIDE SEQUENCE [LARGE SCALE GENOMIC DNA]</scope>
</reference>
<evidence type="ECO:0000256" key="2">
    <source>
        <dbReference type="SAM" id="SignalP"/>
    </source>
</evidence>
<keyword evidence="2" id="KW-0732">Signal</keyword>
<proteinExistence type="predicted"/>
<feature type="signal peptide" evidence="2">
    <location>
        <begin position="1"/>
        <end position="18"/>
    </location>
</feature>
<dbReference type="Proteomes" id="UP000177625">
    <property type="component" value="Unassembled WGS sequence"/>
</dbReference>
<dbReference type="EMBL" id="FJVC01000114">
    <property type="protein sequence ID" value="CZT42996.1"/>
    <property type="molecule type" value="Genomic_DNA"/>
</dbReference>
<accession>A0A1E1M1K5</accession>
<evidence type="ECO:0000313" key="4">
    <source>
        <dbReference type="Proteomes" id="UP000177625"/>
    </source>
</evidence>
<keyword evidence="4" id="KW-1185">Reference proteome</keyword>
<feature type="compositionally biased region" description="Basic and acidic residues" evidence="1">
    <location>
        <begin position="111"/>
        <end position="121"/>
    </location>
</feature>
<name>A0A1E1M1K5_RHYSE</name>